<organism evidence="2">
    <name type="scientific">uncultured Acetobacteraceae bacterium</name>
    <dbReference type="NCBI Taxonomy" id="169975"/>
    <lineage>
        <taxon>Bacteria</taxon>
        <taxon>Pseudomonadati</taxon>
        <taxon>Pseudomonadota</taxon>
        <taxon>Alphaproteobacteria</taxon>
        <taxon>Acetobacterales</taxon>
        <taxon>Acetobacteraceae</taxon>
        <taxon>environmental samples</taxon>
    </lineage>
</organism>
<evidence type="ECO:0000256" key="1">
    <source>
        <dbReference type="SAM" id="SignalP"/>
    </source>
</evidence>
<sequence>MRAGTRLAAALAFLWTGLAAFSAVGQQAAAVGSVNLKLDGCTLVVSRPDFRRSFDLLAPSACDFHRNRDQSLRVVTFRGREVLIVESARRGSAAQPNAGPGGCETRLFPVVLNSSDVVVLTEPIAVAACPPFRWDEKVFTAAAEKAIEMRAGER</sequence>
<dbReference type="AlphaFoldDB" id="A0A6J4IY39"/>
<feature type="chain" id="PRO_5027120524" evidence="1">
    <location>
        <begin position="23"/>
        <end position="154"/>
    </location>
</feature>
<reference evidence="2" key="1">
    <citation type="submission" date="2020-02" db="EMBL/GenBank/DDBJ databases">
        <authorList>
            <person name="Meier V. D."/>
        </authorList>
    </citation>
    <scope>NUCLEOTIDE SEQUENCE</scope>
    <source>
        <strain evidence="2">AVDCRST_MAG04</strain>
    </source>
</reference>
<feature type="signal peptide" evidence="1">
    <location>
        <begin position="1"/>
        <end position="22"/>
    </location>
</feature>
<gene>
    <name evidence="2" type="ORF">AVDCRST_MAG04-2716</name>
</gene>
<evidence type="ECO:0000313" key="2">
    <source>
        <dbReference type="EMBL" id="CAA9263064.1"/>
    </source>
</evidence>
<accession>A0A6J4IY39</accession>
<dbReference type="EMBL" id="CADCTL010000187">
    <property type="protein sequence ID" value="CAA9263064.1"/>
    <property type="molecule type" value="Genomic_DNA"/>
</dbReference>
<protein>
    <submittedName>
        <fullName evidence="2">Uncharacterized protein</fullName>
    </submittedName>
</protein>
<keyword evidence="1" id="KW-0732">Signal</keyword>
<proteinExistence type="predicted"/>
<name>A0A6J4IY39_9PROT</name>